<accession>A0ACC0GXC7</accession>
<dbReference type="Proteomes" id="UP001060215">
    <property type="component" value="Chromosome 9"/>
</dbReference>
<dbReference type="EMBL" id="CM045766">
    <property type="protein sequence ID" value="KAI8004196.1"/>
    <property type="molecule type" value="Genomic_DNA"/>
</dbReference>
<organism evidence="1 2">
    <name type="scientific">Camellia lanceoleosa</name>
    <dbReference type="NCBI Taxonomy" id="1840588"/>
    <lineage>
        <taxon>Eukaryota</taxon>
        <taxon>Viridiplantae</taxon>
        <taxon>Streptophyta</taxon>
        <taxon>Embryophyta</taxon>
        <taxon>Tracheophyta</taxon>
        <taxon>Spermatophyta</taxon>
        <taxon>Magnoliopsida</taxon>
        <taxon>eudicotyledons</taxon>
        <taxon>Gunneridae</taxon>
        <taxon>Pentapetalae</taxon>
        <taxon>asterids</taxon>
        <taxon>Ericales</taxon>
        <taxon>Theaceae</taxon>
        <taxon>Camellia</taxon>
    </lineage>
</organism>
<sequence>MTISDVVAGNLTTLYLVAIAGIKAYGLISGQGFNGIFVLLVSTIMVGLVLISSLIWDVSRKATKALAPHHHRTEICHGGICWHGVAVRSPASQVRFRLPQQHPHN</sequence>
<name>A0ACC0GXC7_9ERIC</name>
<gene>
    <name evidence="1" type="ORF">LOK49_LG08G00257</name>
</gene>
<evidence type="ECO:0000313" key="1">
    <source>
        <dbReference type="EMBL" id="KAI8004196.1"/>
    </source>
</evidence>
<keyword evidence="2" id="KW-1185">Reference proteome</keyword>
<evidence type="ECO:0000313" key="2">
    <source>
        <dbReference type="Proteomes" id="UP001060215"/>
    </source>
</evidence>
<comment type="caution">
    <text evidence="1">The sequence shown here is derived from an EMBL/GenBank/DDBJ whole genome shotgun (WGS) entry which is preliminary data.</text>
</comment>
<protein>
    <submittedName>
        <fullName evidence="1">Uncharacterized protein</fullName>
    </submittedName>
</protein>
<proteinExistence type="predicted"/>
<reference evidence="1 2" key="1">
    <citation type="journal article" date="2022" name="Plant J.">
        <title>Chromosome-level genome of Camellia lanceoleosa provides a valuable resource for understanding genome evolution and self-incompatibility.</title>
        <authorList>
            <person name="Gong W."/>
            <person name="Xiao S."/>
            <person name="Wang L."/>
            <person name="Liao Z."/>
            <person name="Chang Y."/>
            <person name="Mo W."/>
            <person name="Hu G."/>
            <person name="Li W."/>
            <person name="Zhao G."/>
            <person name="Zhu H."/>
            <person name="Hu X."/>
            <person name="Ji K."/>
            <person name="Xiang X."/>
            <person name="Song Q."/>
            <person name="Yuan D."/>
            <person name="Jin S."/>
            <person name="Zhang L."/>
        </authorList>
    </citation>
    <scope>NUCLEOTIDE SEQUENCE [LARGE SCALE GENOMIC DNA]</scope>
    <source>
        <strain evidence="1">SQ_2022a</strain>
    </source>
</reference>